<dbReference type="Pfam" id="PF13563">
    <property type="entry name" value="2_5_RNA_ligase2"/>
    <property type="match status" value="1"/>
</dbReference>
<evidence type="ECO:0000313" key="3">
    <source>
        <dbReference type="EMBL" id="MXP25360.1"/>
    </source>
</evidence>
<sequence length="180" mass="20128">MIHRLFIGISPPDWLKSQLIATMDGVEGARWQNEKQLHLTLRFVGDVDTALADRLAKALEEVCSGCPAFPLAMEGAGTFEKNNQAQMLWAGVSHSPELIALQKRVEQICQMVGLEADTRVFVPHITLARLNSSSGPVQPFLDRNADLSSEVYRVERIILYESHLSQTGSIYKEVKHYPLL</sequence>
<evidence type="ECO:0000256" key="1">
    <source>
        <dbReference type="ARBA" id="ARBA00022801"/>
    </source>
</evidence>
<dbReference type="HAMAP" id="MF_01940">
    <property type="entry name" value="RNA_CPDase"/>
    <property type="match status" value="1"/>
</dbReference>
<feature type="active site" description="Proton donor" evidence="2">
    <location>
        <position position="38"/>
    </location>
</feature>
<dbReference type="Gene3D" id="3.90.1140.10">
    <property type="entry name" value="Cyclic phosphodiesterase"/>
    <property type="match status" value="1"/>
</dbReference>
<reference evidence="3 4" key="1">
    <citation type="submission" date="2019-12" db="EMBL/GenBank/DDBJ databases">
        <title>Genomic-based taxomic classification of the family Erythrobacteraceae.</title>
        <authorList>
            <person name="Xu L."/>
        </authorList>
    </citation>
    <scope>NUCLEOTIDE SEQUENCE [LARGE SCALE GENOMIC DNA]</scope>
    <source>
        <strain evidence="3 4">DSM 18604</strain>
    </source>
</reference>
<accession>A0A845A594</accession>
<proteinExistence type="inferred from homology"/>
<feature type="short sequence motif" description="HXTX 2" evidence="2">
    <location>
        <begin position="124"/>
        <end position="127"/>
    </location>
</feature>
<protein>
    <recommendedName>
        <fullName evidence="2">RNA 2',3'-cyclic phosphodiesterase</fullName>
        <shortName evidence="2">RNA 2',3'-CPDase</shortName>
        <ecNumber evidence="2">3.1.4.58</ecNumber>
    </recommendedName>
</protein>
<evidence type="ECO:0000313" key="4">
    <source>
        <dbReference type="Proteomes" id="UP000460561"/>
    </source>
</evidence>
<evidence type="ECO:0000256" key="2">
    <source>
        <dbReference type="HAMAP-Rule" id="MF_01940"/>
    </source>
</evidence>
<feature type="short sequence motif" description="HXTX 1" evidence="2">
    <location>
        <begin position="38"/>
        <end position="41"/>
    </location>
</feature>
<dbReference type="GO" id="GO:0004113">
    <property type="term" value="F:2',3'-cyclic-nucleotide 3'-phosphodiesterase activity"/>
    <property type="evidence" value="ECO:0007669"/>
    <property type="project" value="InterPro"/>
</dbReference>
<dbReference type="PANTHER" id="PTHR35561">
    <property type="entry name" value="RNA 2',3'-CYCLIC PHOSPHODIESTERASE"/>
    <property type="match status" value="1"/>
</dbReference>
<feature type="active site" description="Proton acceptor" evidence="2">
    <location>
        <position position="124"/>
    </location>
</feature>
<dbReference type="InterPro" id="IPR004175">
    <property type="entry name" value="RNA_CPDase"/>
</dbReference>
<keyword evidence="1 2" id="KW-0378">Hydrolase</keyword>
<dbReference type="Proteomes" id="UP000460561">
    <property type="component" value="Unassembled WGS sequence"/>
</dbReference>
<dbReference type="EMBL" id="WTYQ01000001">
    <property type="protein sequence ID" value="MXP25360.1"/>
    <property type="molecule type" value="Genomic_DNA"/>
</dbReference>
<dbReference type="GO" id="GO:0008664">
    <property type="term" value="F:RNA 2',3'-cyclic 3'-phosphodiesterase activity"/>
    <property type="evidence" value="ECO:0007669"/>
    <property type="project" value="UniProtKB-EC"/>
</dbReference>
<name>A0A845A594_9SPHN</name>
<comment type="similarity">
    <text evidence="2">Belongs to the 2H phosphoesterase superfamily. ThpR family.</text>
</comment>
<keyword evidence="4" id="KW-1185">Reference proteome</keyword>
<gene>
    <name evidence="3" type="primary">thpR</name>
    <name evidence="3" type="ORF">GRI39_04775</name>
</gene>
<dbReference type="SUPFAM" id="SSF55144">
    <property type="entry name" value="LigT-like"/>
    <property type="match status" value="1"/>
</dbReference>
<dbReference type="PANTHER" id="PTHR35561:SF1">
    <property type="entry name" value="RNA 2',3'-CYCLIC PHOSPHODIESTERASE"/>
    <property type="match status" value="1"/>
</dbReference>
<dbReference type="OrthoDB" id="9793819at2"/>
<dbReference type="InterPro" id="IPR009097">
    <property type="entry name" value="Cyclic_Pdiesterase"/>
</dbReference>
<comment type="catalytic activity">
    <reaction evidence="2">
        <text>a 3'-end 2',3'-cyclophospho-ribonucleotide-RNA + H2O = a 3'-end 2'-phospho-ribonucleotide-RNA + H(+)</text>
        <dbReference type="Rhea" id="RHEA:11828"/>
        <dbReference type="Rhea" id="RHEA-COMP:10464"/>
        <dbReference type="Rhea" id="RHEA-COMP:17353"/>
        <dbReference type="ChEBI" id="CHEBI:15377"/>
        <dbReference type="ChEBI" id="CHEBI:15378"/>
        <dbReference type="ChEBI" id="CHEBI:83064"/>
        <dbReference type="ChEBI" id="CHEBI:173113"/>
        <dbReference type="EC" id="3.1.4.58"/>
    </reaction>
</comment>
<organism evidence="3 4">
    <name type="scientific">Altericroceibacterium indicum</name>
    <dbReference type="NCBI Taxonomy" id="374177"/>
    <lineage>
        <taxon>Bacteria</taxon>
        <taxon>Pseudomonadati</taxon>
        <taxon>Pseudomonadota</taxon>
        <taxon>Alphaproteobacteria</taxon>
        <taxon>Sphingomonadales</taxon>
        <taxon>Erythrobacteraceae</taxon>
        <taxon>Altericroceibacterium</taxon>
    </lineage>
</organism>
<dbReference type="AlphaFoldDB" id="A0A845A594"/>
<dbReference type="NCBIfam" id="TIGR02258">
    <property type="entry name" value="2_5_ligase"/>
    <property type="match status" value="1"/>
</dbReference>
<dbReference type="EC" id="3.1.4.58" evidence="2"/>
<comment type="caution">
    <text evidence="3">The sequence shown here is derived from an EMBL/GenBank/DDBJ whole genome shotgun (WGS) entry which is preliminary data.</text>
</comment>
<comment type="function">
    <text evidence="2">Hydrolyzes RNA 2',3'-cyclic phosphodiester to an RNA 2'-phosphomonoester.</text>
</comment>
<dbReference type="RefSeq" id="WP_160738490.1">
    <property type="nucleotide sequence ID" value="NZ_WTYQ01000001.1"/>
</dbReference>